<proteinExistence type="predicted"/>
<sequence>MRQATVLTLALALAGGALAQSLEWSGSLKTGLGYRFSDQGLTANQSTLDLELSTGLEDADLTARFRFTYDALTGQATFALHDAYATVYLEGLDLAVGQQVVSWGSTDGINPVDALNPRDLRMPFADPQAQKLAVPMVRATFYPDEEGRYQLEAVLVPTFTPSTPPAPEWAPAQPLPPLAPGVVGVNPPETLLPEPELENVQFGLRATGNFDVLEGFDASVVLYRGFRHTPTAKAPERLYLADQDPDGDPTNGPFVLQPRLGYDRIHLIGLDFSAGLSFLEVEGVVVRGEAAYAFTEDPEGTDPYVANPYAQAVLGAEYTWENGLYTELQLIEDYQKGDQGQDDTWSTRLMLVSRYELDERWRAEGVWLHSLKDGSGLVAPSVRYTFADGVTGTATLLALYGAEGSELGSFRDNTQLRFDLEYAF</sequence>
<evidence type="ECO:0000313" key="2">
    <source>
        <dbReference type="EMBL" id="AEB12822.1"/>
    </source>
</evidence>
<dbReference type="RefSeq" id="WP_013704867.1">
    <property type="nucleotide sequence ID" value="NC_015387.1"/>
</dbReference>
<protein>
    <submittedName>
        <fullName evidence="2">Uncharacterized protein</fullName>
    </submittedName>
</protein>
<dbReference type="HOGENOM" id="CLU_562493_0_0_0"/>
<evidence type="ECO:0000256" key="1">
    <source>
        <dbReference type="SAM" id="SignalP"/>
    </source>
</evidence>
<dbReference type="eggNOG" id="COG4773">
    <property type="taxonomic scope" value="Bacteria"/>
</dbReference>
<dbReference type="InterPro" id="IPR010727">
    <property type="entry name" value="DUF1302"/>
</dbReference>
<reference evidence="2 3" key="1">
    <citation type="journal article" date="2012" name="Stand. Genomic Sci.">
        <title>Complete genome sequence of the aerobic, heterotroph Marinithermus hydrothermalis type strain (T1(T)) from a deep-sea hydrothermal vent chimney.</title>
        <authorList>
            <person name="Copeland A."/>
            <person name="Gu W."/>
            <person name="Yasawong M."/>
            <person name="Lapidus A."/>
            <person name="Lucas S."/>
            <person name="Deshpande S."/>
            <person name="Pagani I."/>
            <person name="Tapia R."/>
            <person name="Cheng J.F."/>
            <person name="Goodwin L.A."/>
            <person name="Pitluck S."/>
            <person name="Liolios K."/>
            <person name="Ivanova N."/>
            <person name="Mavromatis K."/>
            <person name="Mikhailova N."/>
            <person name="Pati A."/>
            <person name="Chen A."/>
            <person name="Palaniappan K."/>
            <person name="Land M."/>
            <person name="Pan C."/>
            <person name="Brambilla E.M."/>
            <person name="Rohde M."/>
            <person name="Tindall B.J."/>
            <person name="Sikorski J."/>
            <person name="Goker M."/>
            <person name="Detter J.C."/>
            <person name="Bristow J."/>
            <person name="Eisen J.A."/>
            <person name="Markowitz V."/>
            <person name="Hugenholtz P."/>
            <person name="Kyrpides N.C."/>
            <person name="Klenk H.P."/>
            <person name="Woyke T."/>
        </authorList>
    </citation>
    <scope>NUCLEOTIDE SEQUENCE [LARGE SCALE GENOMIC DNA]</scope>
    <source>
        <strain evidence="3">DSM 14884 / JCM 11576 / T1</strain>
    </source>
</reference>
<dbReference type="Proteomes" id="UP000007030">
    <property type="component" value="Chromosome"/>
</dbReference>
<keyword evidence="1" id="KW-0732">Signal</keyword>
<feature type="signal peptide" evidence="1">
    <location>
        <begin position="1"/>
        <end position="19"/>
    </location>
</feature>
<keyword evidence="3" id="KW-1185">Reference proteome</keyword>
<dbReference type="Pfam" id="PF06980">
    <property type="entry name" value="DUF1302"/>
    <property type="match status" value="1"/>
</dbReference>
<dbReference type="KEGG" id="mhd:Marky_2097"/>
<dbReference type="STRING" id="869210.Marky_2097"/>
<feature type="chain" id="PRO_5003282754" evidence="1">
    <location>
        <begin position="20"/>
        <end position="424"/>
    </location>
</feature>
<name>F2NN83_MARHT</name>
<evidence type="ECO:0000313" key="3">
    <source>
        <dbReference type="Proteomes" id="UP000007030"/>
    </source>
</evidence>
<gene>
    <name evidence="2" type="ordered locus">Marky_2097</name>
</gene>
<dbReference type="EMBL" id="CP002630">
    <property type="protein sequence ID" value="AEB12822.1"/>
    <property type="molecule type" value="Genomic_DNA"/>
</dbReference>
<dbReference type="AlphaFoldDB" id="F2NN83"/>
<accession>F2NN83</accession>
<organism evidence="2 3">
    <name type="scientific">Marinithermus hydrothermalis (strain DSM 14884 / JCM 11576 / T1)</name>
    <dbReference type="NCBI Taxonomy" id="869210"/>
    <lineage>
        <taxon>Bacteria</taxon>
        <taxon>Thermotogati</taxon>
        <taxon>Deinococcota</taxon>
        <taxon>Deinococci</taxon>
        <taxon>Thermales</taxon>
        <taxon>Thermaceae</taxon>
        <taxon>Marinithermus</taxon>
    </lineage>
</organism>